<comment type="caution">
    <text evidence="3">The sequence shown here is derived from an EMBL/GenBank/DDBJ whole genome shotgun (WGS) entry which is preliminary data.</text>
</comment>
<feature type="compositionally biased region" description="Basic and acidic residues" evidence="1">
    <location>
        <begin position="176"/>
        <end position="186"/>
    </location>
</feature>
<evidence type="ECO:0000313" key="3">
    <source>
        <dbReference type="EMBL" id="KAF2964699.1"/>
    </source>
</evidence>
<organism evidence="3 4">
    <name type="scientific">Xylaria multiplex</name>
    <dbReference type="NCBI Taxonomy" id="323545"/>
    <lineage>
        <taxon>Eukaryota</taxon>
        <taxon>Fungi</taxon>
        <taxon>Dikarya</taxon>
        <taxon>Ascomycota</taxon>
        <taxon>Pezizomycotina</taxon>
        <taxon>Sordariomycetes</taxon>
        <taxon>Xylariomycetidae</taxon>
        <taxon>Xylariales</taxon>
        <taxon>Xylariaceae</taxon>
        <taxon>Xylaria</taxon>
    </lineage>
</organism>
<gene>
    <name evidence="3" type="ORF">GQX73_g8881</name>
</gene>
<accession>A0A7C8IVC5</accession>
<dbReference type="AlphaFoldDB" id="A0A7C8IVC5"/>
<name>A0A7C8IVC5_9PEZI</name>
<keyword evidence="4" id="KW-1185">Reference proteome</keyword>
<keyword evidence="2" id="KW-0732">Signal</keyword>
<proteinExistence type="predicted"/>
<evidence type="ECO:0000313" key="4">
    <source>
        <dbReference type="Proteomes" id="UP000481858"/>
    </source>
</evidence>
<sequence>MRYRLMWLAVLQSATFHTTTHLLAHHLLVDSFWSIVNRDPVYQEYITELKKHNPLGTGTQPTDLSTRPILDGSKAHSPASFTDATESTVLVQPTLEPTNSFAQDSESLVLEERSKKGSMDKTTKQPSKDWKIPILACLRTFFSQILLGPLLYFWHIQLERLFPSRRAAHHLGQNDIAHRESKKTEADTTDADDVREEQVIQKWLQQGKIRRASLSWRNTFAKWVIREYSLLAHCSRCFGLG</sequence>
<reference evidence="3 4" key="1">
    <citation type="submission" date="2019-12" db="EMBL/GenBank/DDBJ databases">
        <title>Draft genome sequence of the ascomycete Xylaria multiplex DSM 110363.</title>
        <authorList>
            <person name="Buettner E."/>
            <person name="Kellner H."/>
        </authorList>
    </citation>
    <scope>NUCLEOTIDE SEQUENCE [LARGE SCALE GENOMIC DNA]</scope>
    <source>
        <strain evidence="3 4">DSM 110363</strain>
    </source>
</reference>
<evidence type="ECO:0000256" key="1">
    <source>
        <dbReference type="SAM" id="MobiDB-lite"/>
    </source>
</evidence>
<evidence type="ECO:0000256" key="2">
    <source>
        <dbReference type="SAM" id="SignalP"/>
    </source>
</evidence>
<protein>
    <submittedName>
        <fullName evidence="3">Uncharacterized protein</fullName>
    </submittedName>
</protein>
<dbReference type="InParanoid" id="A0A7C8IVC5"/>
<feature type="signal peptide" evidence="2">
    <location>
        <begin position="1"/>
        <end position="20"/>
    </location>
</feature>
<feature type="chain" id="PRO_5028901144" evidence="2">
    <location>
        <begin position="21"/>
        <end position="241"/>
    </location>
</feature>
<feature type="region of interest" description="Disordered" evidence="1">
    <location>
        <begin position="173"/>
        <end position="193"/>
    </location>
</feature>
<dbReference type="OrthoDB" id="10267969at2759"/>
<dbReference type="Proteomes" id="UP000481858">
    <property type="component" value="Unassembled WGS sequence"/>
</dbReference>
<dbReference type="EMBL" id="WUBL01000140">
    <property type="protein sequence ID" value="KAF2964699.1"/>
    <property type="molecule type" value="Genomic_DNA"/>
</dbReference>